<feature type="compositionally biased region" description="Polar residues" evidence="1">
    <location>
        <begin position="115"/>
        <end position="128"/>
    </location>
</feature>
<reference evidence="3 4" key="3">
    <citation type="journal article" date="2013" name="Genome Biol.">
        <title>Assembly of a phased diploid Candida albicans genome facilitates allele-specific measurements and provides a simple model for repeat and indel structure.</title>
        <authorList>
            <person name="Muzzey D."/>
            <person name="Schwartz K."/>
            <person name="Weissman J.S."/>
            <person name="Sherlock G."/>
        </authorList>
    </citation>
    <scope>NUCLEOTIDE SEQUENCE [LARGE SCALE GENOMIC DNA]</scope>
    <source>
        <strain evidence="4">SC5314 / ATCC MYA-2876</strain>
    </source>
</reference>
<dbReference type="InParanoid" id="A0A1D8PDI8"/>
<sequence>MAAGLRQMKLHNKRKLNELEDISNIHKKSRTVSFKDENETKKPITRSNLNRKRSHFVTPPSPPQQRSSPPATCLEDDEPPHHQQDNDDISEQQQHHHHHHHHISFPATPPESINDESTTPIAAATNTNRNDDYKEYRDVNNMDVELFTANTGIIPNNSTNSTTTTVTTSSPNDGKSFKQDLNENPDYIALTSSLRMAKITNTKINQDIIELSKLQQYYSSTANKEETIQFFLKLINNELNLPKPTRITKCPIINWSKYHSCLSQVNKDFENQLHKCDKKEQAMNSLYKALNLFDKLK</sequence>
<dbReference type="RefSeq" id="XP_715881.2">
    <property type="nucleotide sequence ID" value="XM_710788.2"/>
</dbReference>
<dbReference type="OrthoDB" id="20473at2759"/>
<keyword evidence="4" id="KW-1185">Reference proteome</keyword>
<dbReference type="CGD" id="CAL0000201611">
    <property type="gene designation" value="orf19.8076"/>
</dbReference>
<reference evidence="3 4" key="2">
    <citation type="journal article" date="2007" name="Genome Biol.">
        <title>Assembly of the Candida albicans genome into sixteen supercontigs aligned on the eight chromosomes.</title>
        <authorList>
            <person name="van het Hoog M."/>
            <person name="Rast T.J."/>
            <person name="Martchenko M."/>
            <person name="Grindle S."/>
            <person name="Dignard D."/>
            <person name="Hogues H."/>
            <person name="Cuomo C."/>
            <person name="Berriman M."/>
            <person name="Scherer S."/>
            <person name="Magee B.B."/>
            <person name="Whiteway M."/>
            <person name="Chibana H."/>
            <person name="Nantel A."/>
            <person name="Magee P.T."/>
        </authorList>
    </citation>
    <scope>GENOME REANNOTATION</scope>
    <source>
        <strain evidence="4">SC5314 / ATCC MYA-2876</strain>
    </source>
</reference>
<accession>A0A1D8PDI8</accession>
<evidence type="ECO:0000313" key="4">
    <source>
        <dbReference type="Proteomes" id="UP000000559"/>
    </source>
</evidence>
<name>A0A1D8PDI8_CANAL</name>
<protein>
    <submittedName>
        <fullName evidence="3">Uncharacterized protein</fullName>
    </submittedName>
</protein>
<gene>
    <name evidence="3" type="ordered locus">CAALFM_C105200CA</name>
    <name evidence="2" type="ordered locus">orf19.8076</name>
</gene>
<dbReference type="Proteomes" id="UP000000559">
    <property type="component" value="Chromosome 1"/>
</dbReference>
<evidence type="ECO:0000256" key="1">
    <source>
        <dbReference type="SAM" id="MobiDB-lite"/>
    </source>
</evidence>
<reference evidence="3 4" key="1">
    <citation type="journal article" date="2004" name="Proc. Natl. Acad. Sci. U.S.A.">
        <title>The diploid genome sequence of Candida albicans.</title>
        <authorList>
            <person name="Jones T."/>
            <person name="Federspiel N.A."/>
            <person name="Chibana H."/>
            <person name="Dungan J."/>
            <person name="Kalman S."/>
            <person name="Magee B.B."/>
            <person name="Newport G."/>
            <person name="Thorstenson Y.R."/>
            <person name="Agabian N."/>
            <person name="Magee P.T."/>
            <person name="Davis R.W."/>
            <person name="Scherer S."/>
        </authorList>
    </citation>
    <scope>NUCLEOTIDE SEQUENCE [LARGE SCALE GENOMIC DNA]</scope>
    <source>
        <strain evidence="4">SC5314 / ATCC MYA-2876</strain>
    </source>
</reference>
<dbReference type="eggNOG" id="ENOG502SBM6">
    <property type="taxonomic scope" value="Eukaryota"/>
</dbReference>
<evidence type="ECO:0000313" key="3">
    <source>
        <dbReference type="EMBL" id="AOW26190.1"/>
    </source>
</evidence>
<feature type="compositionally biased region" description="Low complexity" evidence="1">
    <location>
        <begin position="158"/>
        <end position="172"/>
    </location>
</feature>
<dbReference type="AlphaFoldDB" id="A0A1D8PDI8"/>
<dbReference type="VEuPathDB" id="FungiDB:C1_05200C_A"/>
<organism evidence="3 4">
    <name type="scientific">Candida albicans (strain SC5314 / ATCC MYA-2876)</name>
    <name type="common">Yeast</name>
    <dbReference type="NCBI Taxonomy" id="237561"/>
    <lineage>
        <taxon>Eukaryota</taxon>
        <taxon>Fungi</taxon>
        <taxon>Dikarya</taxon>
        <taxon>Ascomycota</taxon>
        <taxon>Saccharomycotina</taxon>
        <taxon>Pichiomycetes</taxon>
        <taxon>Debaryomycetaceae</taxon>
        <taxon>Candida/Lodderomyces clade</taxon>
        <taxon>Candida</taxon>
    </lineage>
</organism>
<dbReference type="KEGG" id="cal:CAALFM_C105200CA"/>
<feature type="region of interest" description="Disordered" evidence="1">
    <location>
        <begin position="19"/>
        <end position="135"/>
    </location>
</feature>
<feature type="compositionally biased region" description="Basic and acidic residues" evidence="1">
    <location>
        <begin position="33"/>
        <end position="42"/>
    </location>
</feature>
<feature type="region of interest" description="Disordered" evidence="1">
    <location>
        <begin position="158"/>
        <end position="179"/>
    </location>
</feature>
<dbReference type="EMBL" id="CP017623">
    <property type="protein sequence ID" value="AOW26190.1"/>
    <property type="molecule type" value="Genomic_DNA"/>
</dbReference>
<evidence type="ECO:0000313" key="2">
    <source>
        <dbReference type="CGD" id="CAL0000201611"/>
    </source>
</evidence>
<proteinExistence type="predicted"/>
<dbReference type="GeneID" id="3642466"/>